<evidence type="ECO:0000256" key="2">
    <source>
        <dbReference type="SAM" id="MobiDB-lite"/>
    </source>
</evidence>
<name>A0A0C9T8W4_PAXIN</name>
<keyword evidence="1" id="KW-0175">Coiled coil</keyword>
<protein>
    <submittedName>
        <fullName evidence="3">Uncharacterized protein</fullName>
    </submittedName>
</protein>
<feature type="region of interest" description="Disordered" evidence="2">
    <location>
        <begin position="237"/>
        <end position="262"/>
    </location>
</feature>
<keyword evidence="4" id="KW-1185">Reference proteome</keyword>
<evidence type="ECO:0000313" key="4">
    <source>
        <dbReference type="Proteomes" id="UP000053647"/>
    </source>
</evidence>
<dbReference type="AlphaFoldDB" id="A0A0C9T8W4"/>
<reference evidence="3 4" key="1">
    <citation type="submission" date="2014-06" db="EMBL/GenBank/DDBJ databases">
        <authorList>
            <consortium name="DOE Joint Genome Institute"/>
            <person name="Kuo A."/>
            <person name="Kohler A."/>
            <person name="Nagy L.G."/>
            <person name="Floudas D."/>
            <person name="Copeland A."/>
            <person name="Barry K.W."/>
            <person name="Cichocki N."/>
            <person name="Veneault-Fourrey C."/>
            <person name="LaButti K."/>
            <person name="Lindquist E.A."/>
            <person name="Lipzen A."/>
            <person name="Lundell T."/>
            <person name="Morin E."/>
            <person name="Murat C."/>
            <person name="Sun H."/>
            <person name="Tunlid A."/>
            <person name="Henrissat B."/>
            <person name="Grigoriev I.V."/>
            <person name="Hibbett D.S."/>
            <person name="Martin F."/>
            <person name="Nordberg H.P."/>
            <person name="Cantor M.N."/>
            <person name="Hua S.X."/>
        </authorList>
    </citation>
    <scope>NUCLEOTIDE SEQUENCE [LARGE SCALE GENOMIC DNA]</scope>
    <source>
        <strain evidence="3 4">ATCC 200175</strain>
    </source>
</reference>
<proteinExistence type="predicted"/>
<organism evidence="3 4">
    <name type="scientific">Paxillus involutus ATCC 200175</name>
    <dbReference type="NCBI Taxonomy" id="664439"/>
    <lineage>
        <taxon>Eukaryota</taxon>
        <taxon>Fungi</taxon>
        <taxon>Dikarya</taxon>
        <taxon>Basidiomycota</taxon>
        <taxon>Agaricomycotina</taxon>
        <taxon>Agaricomycetes</taxon>
        <taxon>Agaricomycetidae</taxon>
        <taxon>Boletales</taxon>
        <taxon>Paxilineae</taxon>
        <taxon>Paxillaceae</taxon>
        <taxon>Paxillus</taxon>
    </lineage>
</organism>
<feature type="compositionally biased region" description="Acidic residues" evidence="2">
    <location>
        <begin position="180"/>
        <end position="191"/>
    </location>
</feature>
<sequence length="468" mass="52421">MFDHMFDMIAESAEVALAREEYRKALKGLRAQVLTTPEEGMPEEQETWAEEWHRRVGLRAQVLTTLEEGTSEEQETWAKEWHRRVQRLTASLASDALRGIGLSVPTEDKAVFIQMHGVCATWRAKAAQRAEEKQRVAREREEAAAEVEARVREAVRACQEEMARERERAAEEVGMGKPVDEEDEENEEAGEEGASAAMVVSPVATPTKKAKTRDPRLTVVVPPCKRPFTEAFHKGRKDFEPEDPLEGNEVTEATAREESKGRPQRVIGDLVRRGVEWCEACVDKRCKVCWGEDKQVCRRCQMKRVGCLKSTKALREREMSEHSGVSKGKAKAIDRLGELKQGVSGPSTASMSAHPWPYPVPMTSVSRDVVEADLLPEDGRSVITNQKLNALVQILGCLTTQGSFIEAQVQNLKARAMDLNVEVRDIQETHGKYSHQLEYAAAQLGVVLCEAKEFPVKEEEESGQEDSE</sequence>
<dbReference type="HOGENOM" id="CLU_046884_1_0_1"/>
<evidence type="ECO:0000256" key="1">
    <source>
        <dbReference type="SAM" id="Coils"/>
    </source>
</evidence>
<gene>
    <name evidence="3" type="ORF">PAXINDRAFT_19243</name>
</gene>
<dbReference type="Proteomes" id="UP000053647">
    <property type="component" value="Unassembled WGS sequence"/>
</dbReference>
<feature type="region of interest" description="Disordered" evidence="2">
    <location>
        <begin position="166"/>
        <end position="195"/>
    </location>
</feature>
<accession>A0A0C9T8W4</accession>
<dbReference type="EMBL" id="KN819848">
    <property type="protein sequence ID" value="KIJ07573.1"/>
    <property type="molecule type" value="Genomic_DNA"/>
</dbReference>
<reference evidence="4" key="2">
    <citation type="submission" date="2015-01" db="EMBL/GenBank/DDBJ databases">
        <title>Evolutionary Origins and Diversification of the Mycorrhizal Mutualists.</title>
        <authorList>
            <consortium name="DOE Joint Genome Institute"/>
            <consortium name="Mycorrhizal Genomics Consortium"/>
            <person name="Kohler A."/>
            <person name="Kuo A."/>
            <person name="Nagy L.G."/>
            <person name="Floudas D."/>
            <person name="Copeland A."/>
            <person name="Barry K.W."/>
            <person name="Cichocki N."/>
            <person name="Veneault-Fourrey C."/>
            <person name="LaButti K."/>
            <person name="Lindquist E.A."/>
            <person name="Lipzen A."/>
            <person name="Lundell T."/>
            <person name="Morin E."/>
            <person name="Murat C."/>
            <person name="Riley R."/>
            <person name="Ohm R."/>
            <person name="Sun H."/>
            <person name="Tunlid A."/>
            <person name="Henrissat B."/>
            <person name="Grigoriev I.V."/>
            <person name="Hibbett D.S."/>
            <person name="Martin F."/>
        </authorList>
    </citation>
    <scope>NUCLEOTIDE SEQUENCE [LARGE SCALE GENOMIC DNA]</scope>
    <source>
        <strain evidence="4">ATCC 200175</strain>
    </source>
</reference>
<feature type="coiled-coil region" evidence="1">
    <location>
        <begin position="130"/>
        <end position="164"/>
    </location>
</feature>
<evidence type="ECO:0000313" key="3">
    <source>
        <dbReference type="EMBL" id="KIJ07573.1"/>
    </source>
</evidence>